<reference evidence="2 3" key="1">
    <citation type="submission" date="2018-06" db="EMBL/GenBank/DDBJ databases">
        <title>Whole genome sequencing of four bacterial strains from South Shetland trench revealing bio-synthetic gene clusters.</title>
        <authorList>
            <person name="Abdel-Mageed W.M."/>
            <person name="Lehri B."/>
            <person name="Jarmusch S.A."/>
            <person name="Miranda K."/>
            <person name="Goodfellow M."/>
            <person name="Jaspars M."/>
            <person name="Karlyshev A.V."/>
        </authorList>
    </citation>
    <scope>NUCLEOTIDE SEQUENCE [LARGE SCALE GENOMIC DNA]</scope>
    <source>
        <strain evidence="2 3">SST2</strain>
    </source>
</reference>
<accession>A0A365PPY6</accession>
<evidence type="ECO:0000259" key="1">
    <source>
        <dbReference type="Pfam" id="PF13503"/>
    </source>
</evidence>
<organism evidence="2 3">
    <name type="scientific">Stutzerimonas zhaodongensis</name>
    <dbReference type="NCBI Taxonomy" id="1176257"/>
    <lineage>
        <taxon>Bacteria</taxon>
        <taxon>Pseudomonadati</taxon>
        <taxon>Pseudomonadota</taxon>
        <taxon>Gammaproteobacteria</taxon>
        <taxon>Pseudomonadales</taxon>
        <taxon>Pseudomonadaceae</taxon>
        <taxon>Stutzerimonas</taxon>
    </lineage>
</organism>
<proteinExistence type="predicted"/>
<evidence type="ECO:0000313" key="2">
    <source>
        <dbReference type="EMBL" id="RBA53232.1"/>
    </source>
</evidence>
<comment type="caution">
    <text evidence="2">The sequence shown here is derived from an EMBL/GenBank/DDBJ whole genome shotgun (WGS) entry which is preliminary data.</text>
</comment>
<name>A0A365PPY6_9GAMM</name>
<dbReference type="InterPro" id="IPR025391">
    <property type="entry name" value="DUF4123"/>
</dbReference>
<dbReference type="Pfam" id="PF13503">
    <property type="entry name" value="DUF4123"/>
    <property type="match status" value="1"/>
</dbReference>
<protein>
    <submittedName>
        <fullName evidence="2">DUF4123 domain-containing protein</fullName>
    </submittedName>
</protein>
<dbReference type="AlphaFoldDB" id="A0A365PPY6"/>
<evidence type="ECO:0000313" key="3">
    <source>
        <dbReference type="Proteomes" id="UP000252554"/>
    </source>
</evidence>
<gene>
    <name evidence="2" type="ORF">DQ403_19885</name>
</gene>
<dbReference type="Proteomes" id="UP000252554">
    <property type="component" value="Unassembled WGS sequence"/>
</dbReference>
<feature type="domain" description="DUF4123" evidence="1">
    <location>
        <begin position="40"/>
        <end position="155"/>
    </location>
</feature>
<sequence length="317" mass="36432">MWIWRVGCWYLPSARRYCERHQGVRYASEQPGSRSMSRNFLLVDGVLRQDALQWLYGVGEPIEVIPLYSGTRWDGVKELGPILVGLDSHSSLLGEWRSSPSLQRQTSRIQSSSSLNDVADHLSQFITITDNLGSYSLFRFADPLVTSYWLNSYPQSAYQTLLGPIIEWLVPLPPPNWAPSHAVEWQSYRSQPNSSRLEGKLNHLIDDQVEALEQAYRRSFKERLYGWLIEDYPQTLSGLGEQERGQWLEQRLLDAEAWGLVNERSIAIWLERCACWGDNFATRSDSPYQAWLARTPDAQKLPPERRIQALDEDCLAG</sequence>
<dbReference type="EMBL" id="QNTV01000021">
    <property type="protein sequence ID" value="RBA53232.1"/>
    <property type="molecule type" value="Genomic_DNA"/>
</dbReference>